<accession>A0A0K2UC58</accession>
<organism evidence="1">
    <name type="scientific">Lepeophtheirus salmonis</name>
    <name type="common">Salmon louse</name>
    <name type="synonym">Caligus salmonis</name>
    <dbReference type="NCBI Taxonomy" id="72036"/>
    <lineage>
        <taxon>Eukaryota</taxon>
        <taxon>Metazoa</taxon>
        <taxon>Ecdysozoa</taxon>
        <taxon>Arthropoda</taxon>
        <taxon>Crustacea</taxon>
        <taxon>Multicrustacea</taxon>
        <taxon>Hexanauplia</taxon>
        <taxon>Copepoda</taxon>
        <taxon>Siphonostomatoida</taxon>
        <taxon>Caligidae</taxon>
        <taxon>Lepeophtheirus</taxon>
    </lineage>
</organism>
<proteinExistence type="predicted"/>
<sequence length="34" mass="3865">MTMLLLAPRGRLKSMISTFSITLCYLRSQGRTSM</sequence>
<dbReference type="AlphaFoldDB" id="A0A0K2UC58"/>
<dbReference type="EMBL" id="HACA01018171">
    <property type="protein sequence ID" value="CDW35532.1"/>
    <property type="molecule type" value="Transcribed_RNA"/>
</dbReference>
<name>A0A0K2UC58_LEPSM</name>
<protein>
    <submittedName>
        <fullName evidence="1">Uncharacterized protein</fullName>
    </submittedName>
</protein>
<evidence type="ECO:0000313" key="1">
    <source>
        <dbReference type="EMBL" id="CDW35532.1"/>
    </source>
</evidence>
<reference evidence="1" key="1">
    <citation type="submission" date="2014-05" db="EMBL/GenBank/DDBJ databases">
        <authorList>
            <person name="Chronopoulou M."/>
        </authorList>
    </citation>
    <scope>NUCLEOTIDE SEQUENCE</scope>
    <source>
        <tissue evidence="1">Whole organism</tissue>
    </source>
</reference>